<evidence type="ECO:0000259" key="8">
    <source>
        <dbReference type="Pfam" id="PF05504"/>
    </source>
</evidence>
<evidence type="ECO:0000256" key="5">
    <source>
        <dbReference type="ARBA" id="ARBA00023136"/>
    </source>
</evidence>
<proteinExistence type="inferred from homology"/>
<dbReference type="InterPro" id="IPR038501">
    <property type="entry name" value="Spore_GerAC_C_sf"/>
</dbReference>
<keyword evidence="6" id="KW-0564">Palmitate</keyword>
<keyword evidence="4" id="KW-0732">Signal</keyword>
<feature type="domain" description="Spore germination protein N-terminal" evidence="9">
    <location>
        <begin position="23"/>
        <end position="197"/>
    </location>
</feature>
<dbReference type="Pfam" id="PF05504">
    <property type="entry name" value="Spore_GerAC"/>
    <property type="match status" value="1"/>
</dbReference>
<dbReference type="Gene3D" id="6.20.190.10">
    <property type="entry name" value="Nutrient germinant receptor protein C, domain 1"/>
    <property type="match status" value="1"/>
</dbReference>
<dbReference type="Gene3D" id="3.30.300.210">
    <property type="entry name" value="Nutrient germinant receptor protein C, domain 3"/>
    <property type="match status" value="1"/>
</dbReference>
<feature type="domain" description="Spore germination GerAC-like C-terminal" evidence="8">
    <location>
        <begin position="215"/>
        <end position="380"/>
    </location>
</feature>
<keyword evidence="5" id="KW-0472">Membrane</keyword>
<comment type="subcellular location">
    <subcellularLocation>
        <location evidence="1">Membrane</location>
        <topology evidence="1">Lipid-anchor</topology>
    </subcellularLocation>
</comment>
<dbReference type="InterPro" id="IPR057336">
    <property type="entry name" value="GerAC_N"/>
</dbReference>
<sequence length="395" mass="43956">MSLHKALSMILVVSLCFLTGCWDRTELNDLAIELGWGLDQAKNNKVEISAQFIIPSKMGMGQSGRSNAGKSVFIESGIGKDTHEAVQMMQTKMSREIFRGHQRVILIGEKMAKNGLASVLDAYSRDPDIRLRADAFVIKGHTAKEFLKASIPLESIPALGALKEHMQIEALGDMSLLHFLIASTSDGITPILPVIKLNVSHKKGKTEVKGFQIVGGAIFNNDFKLVGYLNMQEWLTTLWIVNRLSKQTVTASASKGNGSASLYMTKINRKIIPTIQGDTIKCDIVFSGEGTIQENNTNLDLSQPKNITLLEHVLEKQSEKQALQTIKKVQKQYGTDIFGFGEAIHRKYPSEWKGLKKNWSKQFRKVQVSVHTKLTIRRVGLTGPPLQLKKNEMKK</sequence>
<evidence type="ECO:0000256" key="2">
    <source>
        <dbReference type="ARBA" id="ARBA00007886"/>
    </source>
</evidence>
<dbReference type="NCBIfam" id="TIGR02887">
    <property type="entry name" value="spore_ger_x_C"/>
    <property type="match status" value="1"/>
</dbReference>
<dbReference type="GO" id="GO:0009847">
    <property type="term" value="P:spore germination"/>
    <property type="evidence" value="ECO:0007669"/>
    <property type="project" value="InterPro"/>
</dbReference>
<evidence type="ECO:0000313" key="10">
    <source>
        <dbReference type="EMBL" id="OTY74509.1"/>
    </source>
</evidence>
<dbReference type="PANTHER" id="PTHR35789">
    <property type="entry name" value="SPORE GERMINATION PROTEIN B3"/>
    <property type="match status" value="1"/>
</dbReference>
<dbReference type="InterPro" id="IPR046953">
    <property type="entry name" value="Spore_GerAC-like_C"/>
</dbReference>
<comment type="caution">
    <text evidence="10">The sequence shown here is derived from an EMBL/GenBank/DDBJ whole genome shotgun (WGS) entry which is preliminary data.</text>
</comment>
<evidence type="ECO:0000256" key="1">
    <source>
        <dbReference type="ARBA" id="ARBA00004635"/>
    </source>
</evidence>
<keyword evidence="3" id="KW-0309">Germination</keyword>
<evidence type="ECO:0000256" key="7">
    <source>
        <dbReference type="ARBA" id="ARBA00023288"/>
    </source>
</evidence>
<dbReference type="Pfam" id="PF25198">
    <property type="entry name" value="Spore_GerAC_N"/>
    <property type="match status" value="1"/>
</dbReference>
<name>A0A243CV69_BACTU</name>
<dbReference type="AlphaFoldDB" id="A0A243CV69"/>
<comment type="similarity">
    <text evidence="2">Belongs to the GerABKC lipoprotein family.</text>
</comment>
<evidence type="ECO:0000256" key="4">
    <source>
        <dbReference type="ARBA" id="ARBA00022729"/>
    </source>
</evidence>
<dbReference type="RefSeq" id="WP_000052123.1">
    <property type="nucleotide sequence ID" value="NZ_NFDQ01000065.1"/>
</dbReference>
<dbReference type="PROSITE" id="PS51257">
    <property type="entry name" value="PROKAR_LIPOPROTEIN"/>
    <property type="match status" value="1"/>
</dbReference>
<dbReference type="InterPro" id="IPR008844">
    <property type="entry name" value="Spore_GerAC-like"/>
</dbReference>
<evidence type="ECO:0000259" key="9">
    <source>
        <dbReference type="Pfam" id="PF25198"/>
    </source>
</evidence>
<organism evidence="10 11">
    <name type="scientific">Bacillus thuringiensis serovar vazensis</name>
    <dbReference type="NCBI Taxonomy" id="180867"/>
    <lineage>
        <taxon>Bacteria</taxon>
        <taxon>Bacillati</taxon>
        <taxon>Bacillota</taxon>
        <taxon>Bacilli</taxon>
        <taxon>Bacillales</taxon>
        <taxon>Bacillaceae</taxon>
        <taxon>Bacillus</taxon>
        <taxon>Bacillus cereus group</taxon>
    </lineage>
</organism>
<evidence type="ECO:0000256" key="6">
    <source>
        <dbReference type="ARBA" id="ARBA00023139"/>
    </source>
</evidence>
<dbReference type="PANTHER" id="PTHR35789:SF1">
    <property type="entry name" value="SPORE GERMINATION PROTEIN B3"/>
    <property type="match status" value="1"/>
</dbReference>
<evidence type="ECO:0000256" key="3">
    <source>
        <dbReference type="ARBA" id="ARBA00022544"/>
    </source>
</evidence>
<keyword evidence="7" id="KW-0449">Lipoprotein</keyword>
<evidence type="ECO:0000313" key="11">
    <source>
        <dbReference type="Proteomes" id="UP000194911"/>
    </source>
</evidence>
<protein>
    <submittedName>
        <fullName evidence="10">Spore gernimation protein</fullName>
    </submittedName>
</protein>
<dbReference type="EMBL" id="NFDQ01000065">
    <property type="protein sequence ID" value="OTY74509.1"/>
    <property type="molecule type" value="Genomic_DNA"/>
</dbReference>
<gene>
    <name evidence="10" type="ORF">BK749_15550</name>
</gene>
<accession>A0A243CV69</accession>
<reference evidence="10 11" key="1">
    <citation type="submission" date="2016-10" db="EMBL/GenBank/DDBJ databases">
        <title>Comparative genomics of Bacillus thuringiensis reveals a path to pathogens against multiple invertebrate hosts.</title>
        <authorList>
            <person name="Zheng J."/>
            <person name="Gao Q."/>
            <person name="Liu H."/>
            <person name="Peng D."/>
            <person name="Ruan L."/>
            <person name="Sun M."/>
        </authorList>
    </citation>
    <scope>NUCLEOTIDE SEQUENCE [LARGE SCALE GENOMIC DNA]</scope>
    <source>
        <strain evidence="10">BGSC 4CE1</strain>
    </source>
</reference>
<dbReference type="Proteomes" id="UP000194911">
    <property type="component" value="Unassembled WGS sequence"/>
</dbReference>
<dbReference type="GO" id="GO:0016020">
    <property type="term" value="C:membrane"/>
    <property type="evidence" value="ECO:0007669"/>
    <property type="project" value="UniProtKB-SubCell"/>
</dbReference>